<evidence type="ECO:0000256" key="1">
    <source>
        <dbReference type="SAM" id="MobiDB-lite"/>
    </source>
</evidence>
<feature type="compositionally biased region" description="Basic and acidic residues" evidence="1">
    <location>
        <begin position="20"/>
        <end position="30"/>
    </location>
</feature>
<proteinExistence type="predicted"/>
<reference evidence="2 3" key="1">
    <citation type="submission" date="2018-04" db="EMBL/GenBank/DDBJ databases">
        <title>Pararhodobacter oceanense sp. nov., isolated from marine intertidal sediment.</title>
        <authorList>
            <person name="Wang X.-L."/>
            <person name="Du Z.-J."/>
        </authorList>
    </citation>
    <scope>NUCLEOTIDE SEQUENCE [LARGE SCALE GENOMIC DNA]</scope>
    <source>
        <strain evidence="2 3">AM505</strain>
    </source>
</reference>
<protein>
    <recommendedName>
        <fullName evidence="4">Inner membrane protein</fullName>
    </recommendedName>
</protein>
<dbReference type="OrthoDB" id="7659420at2"/>
<gene>
    <name evidence="2" type="ORF">DDE20_15580</name>
</gene>
<accession>A0A2T8HQK9</accession>
<evidence type="ECO:0008006" key="4">
    <source>
        <dbReference type="Google" id="ProtNLM"/>
    </source>
</evidence>
<dbReference type="RefSeq" id="WP_116559456.1">
    <property type="nucleotide sequence ID" value="NZ_QDKM01000009.1"/>
</dbReference>
<comment type="caution">
    <text evidence="2">The sequence shown here is derived from an EMBL/GenBank/DDBJ whole genome shotgun (WGS) entry which is preliminary data.</text>
</comment>
<feature type="compositionally biased region" description="Low complexity" evidence="1">
    <location>
        <begin position="38"/>
        <end position="64"/>
    </location>
</feature>
<dbReference type="EMBL" id="QDKM01000009">
    <property type="protein sequence ID" value="PVH27729.1"/>
    <property type="molecule type" value="Genomic_DNA"/>
</dbReference>
<sequence length="455" mass="46118">MSDTDGNRGTRRPAQTAKSDAAKAEARGESTEVTNVFATDATADTSADTSPDADTVADTDAALDVPHDVTEDVTLQDGEPQEPPADDAADSAKAEATDTEADTTDTTQPPEAERAPVPAPLPAQAAKTAGAGNMIIGGVLAAGIGGLTALAVFPEGWRNASGDLQSRIAALEANTGGTPSADLTSLSDRLTALEAAPDLTDRVTALEQAETDLAPLEARIAALEEARLNNADLNAAIGSALAPVNTRIAQLEAGIPAQAQAAVDAALAESRAEVEAQAQALNARETDVEAAQERIAARAALAELIAAADSGEAAPGALATLNAATETPEALAPLADGLITAPGLRAAFAPAAREALNADAPPADAPVADRLLTFLRNQTGARSLAPRDGDSTDAILSRAEALVRQNEITAALGELEALPEAPAAAMAGWRAQAETRLAALDALAEMQTQLTRDED</sequence>
<dbReference type="AlphaFoldDB" id="A0A2T8HQK9"/>
<organism evidence="2 3">
    <name type="scientific">Pararhodobacter oceanensis</name>
    <dbReference type="NCBI Taxonomy" id="2172121"/>
    <lineage>
        <taxon>Bacteria</taxon>
        <taxon>Pseudomonadati</taxon>
        <taxon>Pseudomonadota</taxon>
        <taxon>Alphaproteobacteria</taxon>
        <taxon>Rhodobacterales</taxon>
        <taxon>Paracoccaceae</taxon>
        <taxon>Pararhodobacter</taxon>
    </lineage>
</organism>
<evidence type="ECO:0000313" key="3">
    <source>
        <dbReference type="Proteomes" id="UP000245911"/>
    </source>
</evidence>
<name>A0A2T8HQK9_9RHOB</name>
<feature type="region of interest" description="Disordered" evidence="1">
    <location>
        <begin position="1"/>
        <end position="119"/>
    </location>
</feature>
<evidence type="ECO:0000313" key="2">
    <source>
        <dbReference type="EMBL" id="PVH27729.1"/>
    </source>
</evidence>
<dbReference type="Proteomes" id="UP000245911">
    <property type="component" value="Unassembled WGS sequence"/>
</dbReference>
<keyword evidence="3" id="KW-1185">Reference proteome</keyword>